<evidence type="ECO:0000313" key="4">
    <source>
        <dbReference type="Proteomes" id="UP001268610"/>
    </source>
</evidence>
<dbReference type="InterPro" id="IPR043128">
    <property type="entry name" value="Rev_trsase/Diguanyl_cyclase"/>
</dbReference>
<dbReference type="PROSITE" id="PS50883">
    <property type="entry name" value="EAL"/>
    <property type="match status" value="1"/>
</dbReference>
<protein>
    <recommendedName>
        <fullName evidence="2">EAL domain-containing protein</fullName>
    </recommendedName>
</protein>
<feature type="non-terminal residue" evidence="3">
    <location>
        <position position="1"/>
    </location>
</feature>
<dbReference type="InterPro" id="IPR001633">
    <property type="entry name" value="EAL_dom"/>
</dbReference>
<dbReference type="AlphaFoldDB" id="A0AAJ2LNU7"/>
<dbReference type="EMBL" id="JAVLSF010000448">
    <property type="protein sequence ID" value="MDR9778082.1"/>
    <property type="molecule type" value="Genomic_DNA"/>
</dbReference>
<feature type="non-terminal residue" evidence="3">
    <location>
        <position position="174"/>
    </location>
</feature>
<gene>
    <name evidence="3" type="ORF">RJJ65_36720</name>
</gene>
<reference evidence="3" key="1">
    <citation type="submission" date="2023-04" db="EMBL/GenBank/DDBJ databases">
        <title>Genomic characterization of faba bean (Vicia faba) microsymbionts in Mexican soils.</title>
        <authorList>
            <person name="Rivera Orduna F.N."/>
            <person name="Guevara-Luna J."/>
            <person name="Yan J."/>
            <person name="Arroyo-Herrera I."/>
            <person name="Li Y."/>
            <person name="Vasquez-Murrieta M.S."/>
            <person name="Wang E.T."/>
        </authorList>
    </citation>
    <scope>NUCLEOTIDE SEQUENCE</scope>
    <source>
        <strain evidence="3">CH26</strain>
    </source>
</reference>
<evidence type="ECO:0000259" key="2">
    <source>
        <dbReference type="PROSITE" id="PS50883"/>
    </source>
</evidence>
<dbReference type="Proteomes" id="UP001268610">
    <property type="component" value="Unassembled WGS sequence"/>
</dbReference>
<accession>A0AAJ2LNU7</accession>
<comment type="caution">
    <text evidence="3">The sequence shown here is derived from an EMBL/GenBank/DDBJ whole genome shotgun (WGS) entry which is preliminary data.</text>
</comment>
<evidence type="ECO:0000256" key="1">
    <source>
        <dbReference type="SAM" id="MobiDB-lite"/>
    </source>
</evidence>
<feature type="compositionally biased region" description="Polar residues" evidence="1">
    <location>
        <begin position="26"/>
        <end position="38"/>
    </location>
</feature>
<sequence length="174" mass="19228">FEVSSCKVEPRDGVDSHRDQTKNKDTASNPLNSSTSFNALPDDELNADHQHAHHARLDKDSEDQEVSALIYCLLEGANEPVVYNQVKIHVDIRMGYHCFELGGGSSPQKNIDLAESALTAAKQAELEVVAYSPEITIGTEKNINLLGELKQAIKNGELALHYQPKLQMNTGRIY</sequence>
<name>A0AAJ2LNU7_9HYPH</name>
<organism evidence="3 4">
    <name type="scientific">Rhizobium hidalgonense</name>
    <dbReference type="NCBI Taxonomy" id="1538159"/>
    <lineage>
        <taxon>Bacteria</taxon>
        <taxon>Pseudomonadati</taxon>
        <taxon>Pseudomonadota</taxon>
        <taxon>Alphaproteobacteria</taxon>
        <taxon>Hyphomicrobiales</taxon>
        <taxon>Rhizobiaceae</taxon>
        <taxon>Rhizobium/Agrobacterium group</taxon>
        <taxon>Rhizobium</taxon>
    </lineage>
</organism>
<feature type="compositionally biased region" description="Basic and acidic residues" evidence="1">
    <location>
        <begin position="8"/>
        <end position="25"/>
    </location>
</feature>
<evidence type="ECO:0000313" key="3">
    <source>
        <dbReference type="EMBL" id="MDR9778082.1"/>
    </source>
</evidence>
<dbReference type="Gene3D" id="3.30.70.270">
    <property type="match status" value="1"/>
</dbReference>
<feature type="region of interest" description="Disordered" evidence="1">
    <location>
        <begin position="1"/>
        <end position="43"/>
    </location>
</feature>
<proteinExistence type="predicted"/>
<feature type="domain" description="EAL" evidence="2">
    <location>
        <begin position="142"/>
        <end position="174"/>
    </location>
</feature>